<evidence type="ECO:0000256" key="5">
    <source>
        <dbReference type="ARBA" id="ARBA00023242"/>
    </source>
</evidence>
<dbReference type="GeneID" id="116214006"/>
<gene>
    <name evidence="6" type="ORF">CRG98_041980</name>
</gene>
<dbReference type="AlphaFoldDB" id="A0A2I0I152"/>
<accession>A0A2I0I152</accession>
<reference evidence="6 7" key="1">
    <citation type="submission" date="2017-11" db="EMBL/GenBank/DDBJ databases">
        <title>De-novo sequencing of pomegranate (Punica granatum L.) genome.</title>
        <authorList>
            <person name="Akparov Z."/>
            <person name="Amiraslanov A."/>
            <person name="Hajiyeva S."/>
            <person name="Abbasov M."/>
            <person name="Kaur K."/>
            <person name="Hamwieh A."/>
            <person name="Solovyev V."/>
            <person name="Salamov A."/>
            <person name="Braich B."/>
            <person name="Kosarev P."/>
            <person name="Mahmoud A."/>
            <person name="Hajiyev E."/>
            <person name="Babayeva S."/>
            <person name="Izzatullayeva V."/>
            <person name="Mammadov A."/>
            <person name="Mammadov A."/>
            <person name="Sharifova S."/>
            <person name="Ojaghi J."/>
            <person name="Eynullazada K."/>
            <person name="Bayramov B."/>
            <person name="Abdulazimova A."/>
            <person name="Shahmuradov I."/>
        </authorList>
    </citation>
    <scope>NUCLEOTIDE SEQUENCE [LARGE SCALE GENOMIC DNA]</scope>
    <source>
        <strain evidence="7">cv. AG2017</strain>
        <tissue evidence="6">Leaf</tissue>
    </source>
</reference>
<sequence>MAFGRKEREEEEEIRGRGGIFSIIIRFHQTATTTGGTCTITKEQQQNKKRLSTTTTTTTTSLDLVVFVAAAAAGGLQQGNSDILSRAVNRPSELPLLPFVVVLLILGKLEPEDGEEEEEQQLQKQKKKKQQQQQQKKSLSLDPHRNPHHPHHHHHHPHLHYFQQLQNSVPNVDEAEEEDPDPDIQGQSQDHAHHHHHPHPFLLNPTPSSHNHPHQQHSHFFYGGARLEEDPLPQNQNPHSQPPKKRSYIPQSSAITTTDYAQKMEEAHGHHQAAVAVAATAPSRLGVVRGNGGGGEIVEVQGGHIVRSTGRKDRHSKVCTAKGPRDRRVRLSAHTAIQFYDVQDRLGYDRPSKAVDWLIKKAKVAIDELAELPAWKPTAVTAAGAAGSSRAQEPPQQSEEQENQSIKRHQGQDQSNLRHGSVDAAKMLSGGSGASGAIASISAPNHQQINENRGFLPPSLDTDSIADTIKSFFPMGAAAETAQQQHPRQQAPHSVQFQGYSHPPDLLSRTSSHQSQDLRLSLHSFQDPMLLHHHHQQNQSHEPPPPVAAVAFSGTAQLGFDASPSSSLWSDVARFQRLPAWNTAAATDTGGSSSGGAFIFGSQPILQPLFGQSQGQSQYFSQRGPLQSSSTPPVRAWIDPTITPDHQIPHQSIHNPPSVSGLGFGAAGFLGYHIPARIRGQEEDHDDGTILNKPSSASSDSRH</sequence>
<keyword evidence="2" id="KW-0805">Transcription regulation</keyword>
<dbReference type="Pfam" id="PF03634">
    <property type="entry name" value="TCP"/>
    <property type="match status" value="1"/>
</dbReference>
<keyword evidence="4" id="KW-0804">Transcription</keyword>
<name>A0A2I0I152_PUNGR</name>
<dbReference type="PANTHER" id="PTHR31072">
    <property type="entry name" value="TRANSCRIPTION FACTOR TCP4-RELATED"/>
    <property type="match status" value="1"/>
</dbReference>
<evidence type="ECO:0000256" key="3">
    <source>
        <dbReference type="ARBA" id="ARBA00023125"/>
    </source>
</evidence>
<evidence type="ECO:0000256" key="1">
    <source>
        <dbReference type="ARBA" id="ARBA00004123"/>
    </source>
</evidence>
<keyword evidence="3" id="KW-0238">DNA-binding</keyword>
<dbReference type="Proteomes" id="UP000233551">
    <property type="component" value="Unassembled WGS sequence"/>
</dbReference>
<dbReference type="GO" id="GO:0005634">
    <property type="term" value="C:nucleus"/>
    <property type="evidence" value="ECO:0007669"/>
    <property type="project" value="UniProtKB-SubCell"/>
</dbReference>
<evidence type="ECO:0000256" key="4">
    <source>
        <dbReference type="ARBA" id="ARBA00023163"/>
    </source>
</evidence>
<proteinExistence type="predicted"/>
<dbReference type="InterPro" id="IPR017887">
    <property type="entry name" value="TF_TCP_subgr"/>
</dbReference>
<protein>
    <submittedName>
        <fullName evidence="6">Uncharacterized protein</fullName>
    </submittedName>
</protein>
<dbReference type="STRING" id="22663.A0A2I0I152"/>
<dbReference type="PANTHER" id="PTHR31072:SF276">
    <property type="entry name" value="SAP DOMAIN-CONTAINING PROTEIN"/>
    <property type="match status" value="1"/>
</dbReference>
<comment type="subcellular location">
    <subcellularLocation>
        <location evidence="1">Nucleus</location>
    </subcellularLocation>
</comment>
<organism evidence="6 7">
    <name type="scientific">Punica granatum</name>
    <name type="common">Pomegranate</name>
    <dbReference type="NCBI Taxonomy" id="22663"/>
    <lineage>
        <taxon>Eukaryota</taxon>
        <taxon>Viridiplantae</taxon>
        <taxon>Streptophyta</taxon>
        <taxon>Embryophyta</taxon>
        <taxon>Tracheophyta</taxon>
        <taxon>Spermatophyta</taxon>
        <taxon>Magnoliopsida</taxon>
        <taxon>eudicotyledons</taxon>
        <taxon>Gunneridae</taxon>
        <taxon>Pentapetalae</taxon>
        <taxon>rosids</taxon>
        <taxon>malvids</taxon>
        <taxon>Myrtales</taxon>
        <taxon>Lythraceae</taxon>
        <taxon>Punica</taxon>
    </lineage>
</organism>
<evidence type="ECO:0000256" key="2">
    <source>
        <dbReference type="ARBA" id="ARBA00023015"/>
    </source>
</evidence>
<evidence type="ECO:0000313" key="6">
    <source>
        <dbReference type="EMBL" id="PKI37687.1"/>
    </source>
</evidence>
<dbReference type="GO" id="GO:0003700">
    <property type="term" value="F:DNA-binding transcription factor activity"/>
    <property type="evidence" value="ECO:0007669"/>
    <property type="project" value="InterPro"/>
</dbReference>
<dbReference type="GO" id="GO:0043565">
    <property type="term" value="F:sequence-specific DNA binding"/>
    <property type="evidence" value="ECO:0007669"/>
    <property type="project" value="TreeGrafter"/>
</dbReference>
<dbReference type="EMBL" id="PGOL01004345">
    <property type="protein sequence ID" value="PKI37687.1"/>
    <property type="molecule type" value="Genomic_DNA"/>
</dbReference>
<keyword evidence="7" id="KW-1185">Reference proteome</keyword>
<dbReference type="OrthoDB" id="1927134at2759"/>
<comment type="caution">
    <text evidence="6">The sequence shown here is derived from an EMBL/GenBank/DDBJ whole genome shotgun (WGS) entry which is preliminary data.</text>
</comment>
<evidence type="ECO:0000313" key="7">
    <source>
        <dbReference type="Proteomes" id="UP000233551"/>
    </source>
</evidence>
<keyword evidence="5" id="KW-0539">Nucleus</keyword>
<dbReference type="PROSITE" id="PS51369">
    <property type="entry name" value="TCP"/>
    <property type="match status" value="1"/>
</dbReference>
<dbReference type="InterPro" id="IPR005333">
    <property type="entry name" value="Transcription_factor_TCP"/>
</dbReference>